<gene>
    <name evidence="2" type="ORF">SAMN04489727_0013</name>
    <name evidence="3" type="ORF">SAMN04489727_2150</name>
</gene>
<proteinExistence type="predicted"/>
<feature type="domain" description="Aminoglycoside phosphotransferase" evidence="1">
    <location>
        <begin position="53"/>
        <end position="249"/>
    </location>
</feature>
<dbReference type="GO" id="GO:0016740">
    <property type="term" value="F:transferase activity"/>
    <property type="evidence" value="ECO:0007669"/>
    <property type="project" value="UniProtKB-KW"/>
</dbReference>
<dbReference type="EMBL" id="FNSO01000003">
    <property type="protein sequence ID" value="SEB49063.1"/>
    <property type="molecule type" value="Genomic_DNA"/>
</dbReference>
<dbReference type="PANTHER" id="PTHR21310:SF40">
    <property type="entry name" value="AMINOGLYCOSIDE PHOSPHOTRANSFERASE DOMAIN-CONTAINING PROTEIN-RELATED"/>
    <property type="match status" value="1"/>
</dbReference>
<dbReference type="PANTHER" id="PTHR21310">
    <property type="entry name" value="AMINOGLYCOSIDE PHOSPHOTRANSFERASE-RELATED-RELATED"/>
    <property type="match status" value="1"/>
</dbReference>
<dbReference type="Gene3D" id="3.90.1200.10">
    <property type="match status" value="1"/>
</dbReference>
<keyword evidence="4" id="KW-1185">Reference proteome</keyword>
<dbReference type="RefSeq" id="WP_091303716.1">
    <property type="nucleotide sequence ID" value="NZ_FNSO01000001.1"/>
</dbReference>
<keyword evidence="3" id="KW-0808">Transferase</keyword>
<dbReference type="OrthoDB" id="3723194at2"/>
<evidence type="ECO:0000313" key="4">
    <source>
        <dbReference type="Proteomes" id="UP000199622"/>
    </source>
</evidence>
<evidence type="ECO:0000313" key="2">
    <source>
        <dbReference type="EMBL" id="SEB28786.1"/>
    </source>
</evidence>
<dbReference type="SUPFAM" id="SSF56112">
    <property type="entry name" value="Protein kinase-like (PK-like)"/>
    <property type="match status" value="1"/>
</dbReference>
<protein>
    <submittedName>
        <fullName evidence="3">Phosphotransferase enzyme family protein</fullName>
    </submittedName>
</protein>
<organism evidence="3 4">
    <name type="scientific">Amycolatopsis tolypomycina</name>
    <dbReference type="NCBI Taxonomy" id="208445"/>
    <lineage>
        <taxon>Bacteria</taxon>
        <taxon>Bacillati</taxon>
        <taxon>Actinomycetota</taxon>
        <taxon>Actinomycetes</taxon>
        <taxon>Pseudonocardiales</taxon>
        <taxon>Pseudonocardiaceae</taxon>
        <taxon>Amycolatopsis</taxon>
    </lineage>
</organism>
<evidence type="ECO:0000313" key="3">
    <source>
        <dbReference type="EMBL" id="SEB49063.1"/>
    </source>
</evidence>
<dbReference type="STRING" id="208445.SAMN04489727_0013"/>
<accession>A0A1H4JS21</accession>
<dbReference type="Pfam" id="PF01636">
    <property type="entry name" value="APH"/>
    <property type="match status" value="1"/>
</dbReference>
<dbReference type="InterPro" id="IPR011009">
    <property type="entry name" value="Kinase-like_dom_sf"/>
</dbReference>
<dbReference type="InterPro" id="IPR002575">
    <property type="entry name" value="Aminoglycoside_PTrfase"/>
</dbReference>
<evidence type="ECO:0000259" key="1">
    <source>
        <dbReference type="Pfam" id="PF01636"/>
    </source>
</evidence>
<reference evidence="4" key="1">
    <citation type="submission" date="2016-10" db="EMBL/GenBank/DDBJ databases">
        <authorList>
            <person name="Varghese N."/>
            <person name="Submissions S."/>
        </authorList>
    </citation>
    <scope>NUCLEOTIDE SEQUENCE [LARGE SCALE GENOMIC DNA]</scope>
    <source>
        <strain evidence="4">DSM 44544</strain>
    </source>
</reference>
<dbReference type="Proteomes" id="UP000199622">
    <property type="component" value="Unassembled WGS sequence"/>
</dbReference>
<dbReference type="AlphaFoldDB" id="A0A1H4JS21"/>
<sequence>MTQTGPALTPDSAERALREACQVADLDCESASLIRMGENAMFRLQRDVMARVGRSEEASRKEIRIAAWLETADFPAVRLARQAPQPVLACGFAVTFWEFIRESNEPVEYQDLGEILRQLHNLPSNDTLALPQFEPFPKVAARLDRANGIPDADLSFLRNRSIELEAKFEELDFVLPLGPIHGDAHNGNLMRDENGIVRLIDFEDFAFGPREWDVAVAAVRYKAFGWLDKASYAAYVRAYGFDPTKWAGFPVLRAIRELNMTTWLMQRMGETDELDAEILHRISDLRNEQLPRQWGIY</sequence>
<dbReference type="InterPro" id="IPR051678">
    <property type="entry name" value="AGP_Transferase"/>
</dbReference>
<name>A0A1H4JS21_9PSEU</name>
<dbReference type="EMBL" id="FNSO01000001">
    <property type="protein sequence ID" value="SEB28786.1"/>
    <property type="molecule type" value="Genomic_DNA"/>
</dbReference>
<reference evidence="3" key="2">
    <citation type="submission" date="2016-10" db="EMBL/GenBank/DDBJ databases">
        <authorList>
            <person name="de Groot N.N."/>
        </authorList>
    </citation>
    <scope>NUCLEOTIDE SEQUENCE [LARGE SCALE GENOMIC DNA]</scope>
    <source>
        <strain evidence="3">DSM 44544</strain>
    </source>
</reference>